<feature type="compositionally biased region" description="Acidic residues" evidence="1">
    <location>
        <begin position="94"/>
        <end position="121"/>
    </location>
</feature>
<feature type="region of interest" description="Disordered" evidence="1">
    <location>
        <begin position="1"/>
        <end position="20"/>
    </location>
</feature>
<dbReference type="AlphaFoldDB" id="A0A0M3J0C0"/>
<accession>A0A0M3J0C0</accession>
<feature type="compositionally biased region" description="Basic residues" evidence="1">
    <location>
        <begin position="134"/>
        <end position="150"/>
    </location>
</feature>
<feature type="region of interest" description="Disordered" evidence="1">
    <location>
        <begin position="92"/>
        <end position="191"/>
    </location>
</feature>
<protein>
    <submittedName>
        <fullName evidence="2 4">Uncharacterized protein</fullName>
    </submittedName>
</protein>
<organism evidence="4">
    <name type="scientific">Anisakis simplex</name>
    <name type="common">Herring worm</name>
    <dbReference type="NCBI Taxonomy" id="6269"/>
    <lineage>
        <taxon>Eukaryota</taxon>
        <taxon>Metazoa</taxon>
        <taxon>Ecdysozoa</taxon>
        <taxon>Nematoda</taxon>
        <taxon>Chromadorea</taxon>
        <taxon>Rhabditida</taxon>
        <taxon>Spirurina</taxon>
        <taxon>Ascaridomorpha</taxon>
        <taxon>Ascaridoidea</taxon>
        <taxon>Anisakidae</taxon>
        <taxon>Anisakis</taxon>
        <taxon>Anisakis simplex complex</taxon>
    </lineage>
</organism>
<gene>
    <name evidence="2" type="ORF">ASIM_LOCUS853</name>
</gene>
<name>A0A0M3J0C0_ANISI</name>
<evidence type="ECO:0000313" key="4">
    <source>
        <dbReference type="WBParaSite" id="ASIM_0000095701-mRNA-1"/>
    </source>
</evidence>
<evidence type="ECO:0000313" key="3">
    <source>
        <dbReference type="Proteomes" id="UP000267096"/>
    </source>
</evidence>
<proteinExistence type="predicted"/>
<dbReference type="WBParaSite" id="ASIM_0000095701-mRNA-1">
    <property type="protein sequence ID" value="ASIM_0000095701-mRNA-1"/>
    <property type="gene ID" value="ASIM_0000095701"/>
</dbReference>
<keyword evidence="3" id="KW-1185">Reference proteome</keyword>
<sequence length="208" mass="22263">MDDHINHQQPEPAVNPAAAAAAVDDNGDLSMHGTSLIKTHRDDNDSSIRTTTANPAPSTIALSRAVDMGTSSGISSAFVASTTHHSMRPTITAIDEESEEREYDGDEDELERPLLEQEDGLDSGRGGGGLAIGKRLKSSAKKRLVRKKRSMERTPLLAARSQSISTATDGGGEGDSSGGVSQIGRFSASDDEDAARMCEFLWLFYYCF</sequence>
<dbReference type="Proteomes" id="UP000267096">
    <property type="component" value="Unassembled WGS sequence"/>
</dbReference>
<evidence type="ECO:0000313" key="2">
    <source>
        <dbReference type="EMBL" id="VDK18159.1"/>
    </source>
</evidence>
<reference evidence="4" key="1">
    <citation type="submission" date="2017-02" db="UniProtKB">
        <authorList>
            <consortium name="WormBaseParasite"/>
        </authorList>
    </citation>
    <scope>IDENTIFICATION</scope>
</reference>
<dbReference type="EMBL" id="UYRR01000722">
    <property type="protein sequence ID" value="VDK18159.1"/>
    <property type="molecule type" value="Genomic_DNA"/>
</dbReference>
<evidence type="ECO:0000256" key="1">
    <source>
        <dbReference type="SAM" id="MobiDB-lite"/>
    </source>
</evidence>
<reference evidence="2 3" key="2">
    <citation type="submission" date="2018-11" db="EMBL/GenBank/DDBJ databases">
        <authorList>
            <consortium name="Pathogen Informatics"/>
        </authorList>
    </citation>
    <scope>NUCLEOTIDE SEQUENCE [LARGE SCALE GENOMIC DNA]</scope>
</reference>